<dbReference type="STRING" id="1176587.A8C56_18665"/>
<evidence type="ECO:0000313" key="2">
    <source>
        <dbReference type="EMBL" id="ANH82728.1"/>
    </source>
</evidence>
<dbReference type="GO" id="GO:0000976">
    <property type="term" value="F:transcription cis-regulatory region binding"/>
    <property type="evidence" value="ECO:0007669"/>
    <property type="project" value="TreeGrafter"/>
</dbReference>
<dbReference type="Gene3D" id="1.10.10.10">
    <property type="entry name" value="Winged helix-like DNA-binding domain superfamily/Winged helix DNA-binding domain"/>
    <property type="match status" value="1"/>
</dbReference>
<dbReference type="InterPro" id="IPR036388">
    <property type="entry name" value="WH-like_DNA-bd_sf"/>
</dbReference>
<dbReference type="GO" id="GO:1900376">
    <property type="term" value="P:regulation of secondary metabolite biosynthetic process"/>
    <property type="evidence" value="ECO:0007669"/>
    <property type="project" value="TreeGrafter"/>
</dbReference>
<dbReference type="SUPFAM" id="SSF46785">
    <property type="entry name" value="Winged helix' DNA-binding domain"/>
    <property type="match status" value="1"/>
</dbReference>
<evidence type="ECO:0000256" key="1">
    <source>
        <dbReference type="PIRSR" id="PIRSR602481-1"/>
    </source>
</evidence>
<organism evidence="2 3">
    <name type="scientific">Niabella ginsenosidivorans</name>
    <dbReference type="NCBI Taxonomy" id="1176587"/>
    <lineage>
        <taxon>Bacteria</taxon>
        <taxon>Pseudomonadati</taxon>
        <taxon>Bacteroidota</taxon>
        <taxon>Chitinophagia</taxon>
        <taxon>Chitinophagales</taxon>
        <taxon>Chitinophagaceae</taxon>
        <taxon>Niabella</taxon>
    </lineage>
</organism>
<dbReference type="KEGG" id="nia:A8C56_18665"/>
<feature type="binding site" evidence="1">
    <location>
        <position position="103"/>
    </location>
    <ligand>
        <name>Zn(2+)</name>
        <dbReference type="ChEBI" id="CHEBI:29105"/>
    </ligand>
</feature>
<dbReference type="PANTHER" id="PTHR33202:SF22">
    <property type="entry name" value="HYDROGEN PEROXIDE SENSITIVE REPRESSOR"/>
    <property type="match status" value="1"/>
</dbReference>
<keyword evidence="1" id="KW-0862">Zinc</keyword>
<gene>
    <name evidence="2" type="ORF">A8C56_18665</name>
</gene>
<dbReference type="GO" id="GO:0008270">
    <property type="term" value="F:zinc ion binding"/>
    <property type="evidence" value="ECO:0007669"/>
    <property type="project" value="TreeGrafter"/>
</dbReference>
<dbReference type="GO" id="GO:0003700">
    <property type="term" value="F:DNA-binding transcription factor activity"/>
    <property type="evidence" value="ECO:0007669"/>
    <property type="project" value="InterPro"/>
</dbReference>
<dbReference type="GO" id="GO:0045892">
    <property type="term" value="P:negative regulation of DNA-templated transcription"/>
    <property type="evidence" value="ECO:0007669"/>
    <property type="project" value="TreeGrafter"/>
</dbReference>
<reference evidence="2 3" key="1">
    <citation type="submission" date="2016-05" db="EMBL/GenBank/DDBJ databases">
        <title>Niabella ginsenosidivorans BS26 whole genome sequencing.</title>
        <authorList>
            <person name="Im W.T."/>
            <person name="Siddiqi M.Z."/>
        </authorList>
    </citation>
    <scope>NUCLEOTIDE SEQUENCE [LARGE SCALE GENOMIC DNA]</scope>
    <source>
        <strain evidence="2 3">BS26</strain>
    </source>
</reference>
<dbReference type="PANTHER" id="PTHR33202">
    <property type="entry name" value="ZINC UPTAKE REGULATION PROTEIN"/>
    <property type="match status" value="1"/>
</dbReference>
<dbReference type="Proteomes" id="UP000077667">
    <property type="component" value="Chromosome"/>
</dbReference>
<keyword evidence="3" id="KW-1185">Reference proteome</keyword>
<name>A0A1A9I4X6_9BACT</name>
<dbReference type="InterPro" id="IPR002481">
    <property type="entry name" value="FUR"/>
</dbReference>
<feature type="binding site" evidence="1">
    <location>
        <position position="139"/>
    </location>
    <ligand>
        <name>Zn(2+)</name>
        <dbReference type="ChEBI" id="CHEBI:29105"/>
    </ligand>
</feature>
<dbReference type="RefSeq" id="WP_067759427.1">
    <property type="nucleotide sequence ID" value="NZ_CP015772.1"/>
</dbReference>
<keyword evidence="1" id="KW-0479">Metal-binding</keyword>
<proteinExistence type="predicted"/>
<evidence type="ECO:0008006" key="4">
    <source>
        <dbReference type="Google" id="ProtNLM"/>
    </source>
</evidence>
<comment type="cofactor">
    <cofactor evidence="1">
        <name>Zn(2+)</name>
        <dbReference type="ChEBI" id="CHEBI:29105"/>
    </cofactor>
    <text evidence="1">Binds 1 zinc ion per subunit.</text>
</comment>
<dbReference type="AlphaFoldDB" id="A0A1A9I4X6"/>
<dbReference type="InterPro" id="IPR036390">
    <property type="entry name" value="WH_DNA-bd_sf"/>
</dbReference>
<protein>
    <recommendedName>
        <fullName evidence="4">Fur family transcriptional regulator</fullName>
    </recommendedName>
</protein>
<dbReference type="EMBL" id="CP015772">
    <property type="protein sequence ID" value="ANH82728.1"/>
    <property type="molecule type" value="Genomic_DNA"/>
</dbReference>
<sequence>MGERSNDNVILLLKNKGLSVTYSRKLLLETFLATNVAVSQLKLCKIFNGQLDKATIYRTLRLFVKKKLLYVVPTTDLSIAYAFYADQSASTLNGHSHFICEKCNKTFYLNGVNIPPISLPPHLNVTRSETFIYGICNECKKSRQSKLINP</sequence>
<dbReference type="OrthoDB" id="594893at2"/>
<feature type="binding site" evidence="1">
    <location>
        <position position="136"/>
    </location>
    <ligand>
        <name>Zn(2+)</name>
        <dbReference type="ChEBI" id="CHEBI:29105"/>
    </ligand>
</feature>
<accession>A0A1A9I4X6</accession>
<evidence type="ECO:0000313" key="3">
    <source>
        <dbReference type="Proteomes" id="UP000077667"/>
    </source>
</evidence>
<feature type="binding site" evidence="1">
    <location>
        <position position="100"/>
    </location>
    <ligand>
        <name>Zn(2+)</name>
        <dbReference type="ChEBI" id="CHEBI:29105"/>
    </ligand>
</feature>
<dbReference type="Pfam" id="PF01475">
    <property type="entry name" value="FUR"/>
    <property type="match status" value="1"/>
</dbReference>